<evidence type="ECO:0000256" key="5">
    <source>
        <dbReference type="ARBA" id="ARBA00022694"/>
    </source>
</evidence>
<evidence type="ECO:0000256" key="6">
    <source>
        <dbReference type="ARBA" id="ARBA00022723"/>
    </source>
</evidence>
<keyword evidence="9" id="KW-0460">Magnesium</keyword>
<comment type="similarity">
    <text evidence="2">Belongs to the TsaE family.</text>
</comment>
<dbReference type="PANTHER" id="PTHR33540">
    <property type="entry name" value="TRNA THREONYLCARBAMOYLADENOSINE BIOSYNTHESIS PROTEIN TSAE"/>
    <property type="match status" value="1"/>
</dbReference>
<keyword evidence="11" id="KW-0808">Transferase</keyword>
<dbReference type="GO" id="GO:0002949">
    <property type="term" value="P:tRNA threonylcarbamoyladenosine modification"/>
    <property type="evidence" value="ECO:0007669"/>
    <property type="project" value="InterPro"/>
</dbReference>
<sequence length="143" mass="15580">MKVEIGEVELERTAAALAQVLRPGDIVALSGDLGAGKTGFARGVLRGLGWTGEVPSPTFTLVQPYDTTPEVWHVDLYRLDDPRDADALGLLETDAVLLIEWPERLGARLPADALRLRIDGAGEATRTLTWDVPAGWEGRWPPR</sequence>
<dbReference type="Pfam" id="PF02367">
    <property type="entry name" value="TsaE"/>
    <property type="match status" value="1"/>
</dbReference>
<dbReference type="Proteomes" id="UP000317894">
    <property type="component" value="Unassembled WGS sequence"/>
</dbReference>
<evidence type="ECO:0000256" key="9">
    <source>
        <dbReference type="ARBA" id="ARBA00022842"/>
    </source>
</evidence>
<dbReference type="GO" id="GO:0005524">
    <property type="term" value="F:ATP binding"/>
    <property type="evidence" value="ECO:0007669"/>
    <property type="project" value="UniProtKB-KW"/>
</dbReference>
<organism evidence="11 12">
    <name type="scientific">Glacieibacterium frigidum</name>
    <dbReference type="NCBI Taxonomy" id="2593303"/>
    <lineage>
        <taxon>Bacteria</taxon>
        <taxon>Pseudomonadati</taxon>
        <taxon>Pseudomonadota</taxon>
        <taxon>Alphaproteobacteria</taxon>
        <taxon>Sphingomonadales</taxon>
        <taxon>Sphingosinicellaceae</taxon>
        <taxon>Glacieibacterium</taxon>
    </lineage>
</organism>
<keyword evidence="8" id="KW-0067">ATP-binding</keyword>
<evidence type="ECO:0000313" key="11">
    <source>
        <dbReference type="EMBL" id="TRW14686.1"/>
    </source>
</evidence>
<dbReference type="SUPFAM" id="SSF52540">
    <property type="entry name" value="P-loop containing nucleoside triphosphate hydrolases"/>
    <property type="match status" value="1"/>
</dbReference>
<keyword evidence="7" id="KW-0547">Nucleotide-binding</keyword>
<keyword evidence="4" id="KW-0963">Cytoplasm</keyword>
<evidence type="ECO:0000256" key="4">
    <source>
        <dbReference type="ARBA" id="ARBA00022490"/>
    </source>
</evidence>
<dbReference type="InterPro" id="IPR027417">
    <property type="entry name" value="P-loop_NTPase"/>
</dbReference>
<keyword evidence="12" id="KW-1185">Reference proteome</keyword>
<evidence type="ECO:0000256" key="2">
    <source>
        <dbReference type="ARBA" id="ARBA00007599"/>
    </source>
</evidence>
<dbReference type="OrthoDB" id="9800307at2"/>
<evidence type="ECO:0000256" key="8">
    <source>
        <dbReference type="ARBA" id="ARBA00022840"/>
    </source>
</evidence>
<dbReference type="NCBIfam" id="TIGR00150">
    <property type="entry name" value="T6A_YjeE"/>
    <property type="match status" value="1"/>
</dbReference>
<dbReference type="EMBL" id="VJWA01000002">
    <property type="protein sequence ID" value="TRW14686.1"/>
    <property type="molecule type" value="Genomic_DNA"/>
</dbReference>
<evidence type="ECO:0000313" key="12">
    <source>
        <dbReference type="Proteomes" id="UP000317894"/>
    </source>
</evidence>
<evidence type="ECO:0000256" key="7">
    <source>
        <dbReference type="ARBA" id="ARBA00022741"/>
    </source>
</evidence>
<dbReference type="GO" id="GO:0005737">
    <property type="term" value="C:cytoplasm"/>
    <property type="evidence" value="ECO:0007669"/>
    <property type="project" value="UniProtKB-SubCell"/>
</dbReference>
<dbReference type="InterPro" id="IPR003442">
    <property type="entry name" value="T6A_TsaE"/>
</dbReference>
<name>A0A552U8Y4_9SPHN</name>
<evidence type="ECO:0000256" key="10">
    <source>
        <dbReference type="ARBA" id="ARBA00032441"/>
    </source>
</evidence>
<comment type="caution">
    <text evidence="11">The sequence shown here is derived from an EMBL/GenBank/DDBJ whole genome shotgun (WGS) entry which is preliminary data.</text>
</comment>
<dbReference type="AlphaFoldDB" id="A0A552U8Y4"/>
<dbReference type="Gene3D" id="3.40.50.300">
    <property type="entry name" value="P-loop containing nucleotide triphosphate hydrolases"/>
    <property type="match status" value="1"/>
</dbReference>
<proteinExistence type="inferred from homology"/>
<protein>
    <recommendedName>
        <fullName evidence="3">tRNA threonylcarbamoyladenosine biosynthesis protein TsaE</fullName>
    </recommendedName>
    <alternativeName>
        <fullName evidence="10">t(6)A37 threonylcarbamoyladenosine biosynthesis protein TsaE</fullName>
    </alternativeName>
</protein>
<reference evidence="11 12" key="1">
    <citation type="submission" date="2019-07" db="EMBL/GenBank/DDBJ databases">
        <title>Novel species isolated from glacier.</title>
        <authorList>
            <person name="Liu Q."/>
            <person name="Xin Y.-H."/>
        </authorList>
    </citation>
    <scope>NUCLEOTIDE SEQUENCE [LARGE SCALE GENOMIC DNA]</scope>
    <source>
        <strain evidence="11 12">LB1R16</strain>
    </source>
</reference>
<comment type="subcellular location">
    <subcellularLocation>
        <location evidence="1">Cytoplasm</location>
    </subcellularLocation>
</comment>
<accession>A0A552U8Y4</accession>
<dbReference type="PANTHER" id="PTHR33540:SF2">
    <property type="entry name" value="TRNA THREONYLCARBAMOYLADENOSINE BIOSYNTHESIS PROTEIN TSAE"/>
    <property type="match status" value="1"/>
</dbReference>
<evidence type="ECO:0000256" key="1">
    <source>
        <dbReference type="ARBA" id="ARBA00004496"/>
    </source>
</evidence>
<dbReference type="GO" id="GO:0046872">
    <property type="term" value="F:metal ion binding"/>
    <property type="evidence" value="ECO:0007669"/>
    <property type="project" value="UniProtKB-KW"/>
</dbReference>
<keyword evidence="6" id="KW-0479">Metal-binding</keyword>
<evidence type="ECO:0000256" key="3">
    <source>
        <dbReference type="ARBA" id="ARBA00019010"/>
    </source>
</evidence>
<keyword evidence="5" id="KW-0819">tRNA processing</keyword>
<gene>
    <name evidence="11" type="primary">tsaE</name>
    <name evidence="11" type="ORF">FMM06_13445</name>
</gene>
<dbReference type="GO" id="GO:0016740">
    <property type="term" value="F:transferase activity"/>
    <property type="evidence" value="ECO:0007669"/>
    <property type="project" value="UniProtKB-KW"/>
</dbReference>
<dbReference type="RefSeq" id="WP_144237892.1">
    <property type="nucleotide sequence ID" value="NZ_VJWA01000002.1"/>
</dbReference>